<gene>
    <name evidence="1" type="ORF">VTH8203_03954</name>
</gene>
<evidence type="ECO:0000313" key="2">
    <source>
        <dbReference type="Proteomes" id="UP000219336"/>
    </source>
</evidence>
<dbReference type="OrthoDB" id="5915652at2"/>
<evidence type="ECO:0008006" key="3">
    <source>
        <dbReference type="Google" id="ProtNLM"/>
    </source>
</evidence>
<reference evidence="2" key="1">
    <citation type="submission" date="2016-06" db="EMBL/GenBank/DDBJ databases">
        <authorList>
            <person name="Rodrigo-Torres L."/>
            <person name="Arahal R.D."/>
            <person name="Lucena T."/>
        </authorList>
    </citation>
    <scope>NUCLEOTIDE SEQUENCE [LARGE SCALE GENOMIC DNA]</scope>
    <source>
        <strain evidence="2">CECT8203</strain>
    </source>
</reference>
<accession>A0A240EQ90</accession>
<sequence>MSESSFTSNTRYRFISKSNSSFKVRIQTLEGKVLHRSLGFIRLGEEKALEKAVQLRDELGVEIWGQFWFRLLSEPYILKRLPKSVEPKIIHKPKPTKDDPNNRYSCYIAKWREYNMTGEYKNKTMVRSINKYGKLTAYLETKKALLDAYQDRLDLLSFKGRLE</sequence>
<name>A0A240EQ90_9VIBR</name>
<protein>
    <recommendedName>
        <fullName evidence="3">AP2 domain protein</fullName>
    </recommendedName>
</protein>
<dbReference type="Proteomes" id="UP000219336">
    <property type="component" value="Unassembled WGS sequence"/>
</dbReference>
<evidence type="ECO:0000313" key="1">
    <source>
        <dbReference type="EMBL" id="SNX50299.1"/>
    </source>
</evidence>
<dbReference type="AlphaFoldDB" id="A0A240EQ90"/>
<keyword evidence="2" id="KW-1185">Reference proteome</keyword>
<dbReference type="RefSeq" id="WP_096995242.1">
    <property type="nucleotide sequence ID" value="NZ_JBHSII010000011.1"/>
</dbReference>
<proteinExistence type="predicted"/>
<dbReference type="EMBL" id="OANU01000117">
    <property type="protein sequence ID" value="SNX50299.1"/>
    <property type="molecule type" value="Genomic_DNA"/>
</dbReference>
<organism evidence="1 2">
    <name type="scientific">Vibrio thalassae</name>
    <dbReference type="NCBI Taxonomy" id="1243014"/>
    <lineage>
        <taxon>Bacteria</taxon>
        <taxon>Pseudomonadati</taxon>
        <taxon>Pseudomonadota</taxon>
        <taxon>Gammaproteobacteria</taxon>
        <taxon>Vibrionales</taxon>
        <taxon>Vibrionaceae</taxon>
        <taxon>Vibrio</taxon>
    </lineage>
</organism>